<protein>
    <recommendedName>
        <fullName evidence="5">DUF1016 domain-containing protein</fullName>
    </recommendedName>
</protein>
<dbReference type="RefSeq" id="WP_060755242.1">
    <property type="nucleotide sequence ID" value="NZ_LRMR01000022.1"/>
</dbReference>
<dbReference type="Pfam" id="PF17761">
    <property type="entry name" value="DUF1016_N"/>
    <property type="match status" value="1"/>
</dbReference>
<proteinExistence type="predicted"/>
<dbReference type="Gene3D" id="3.40.1350.10">
    <property type="match status" value="1"/>
</dbReference>
<evidence type="ECO:0000313" key="4">
    <source>
        <dbReference type="Proteomes" id="UP000067111"/>
    </source>
</evidence>
<dbReference type="PANTHER" id="PTHR30547">
    <property type="entry name" value="UNCHARACTERIZED PROTEIN YHCG-RELATED"/>
    <property type="match status" value="1"/>
</dbReference>
<dbReference type="Proteomes" id="UP000067111">
    <property type="component" value="Unassembled WGS sequence"/>
</dbReference>
<dbReference type="InterPro" id="IPR041527">
    <property type="entry name" value="YhcG_N"/>
</dbReference>
<comment type="caution">
    <text evidence="3">The sequence shown here is derived from an EMBL/GenBank/DDBJ whole genome shotgun (WGS) entry which is preliminary data.</text>
</comment>
<dbReference type="InterPro" id="IPR009362">
    <property type="entry name" value="YhcG_C"/>
</dbReference>
<feature type="domain" description="YhcG N-terminal" evidence="2">
    <location>
        <begin position="22"/>
        <end position="157"/>
    </location>
</feature>
<feature type="domain" description="YhcG PDDEXK nuclease" evidence="1">
    <location>
        <begin position="179"/>
        <end position="332"/>
    </location>
</feature>
<evidence type="ECO:0000259" key="1">
    <source>
        <dbReference type="Pfam" id="PF06250"/>
    </source>
</evidence>
<dbReference type="InterPro" id="IPR053148">
    <property type="entry name" value="PD-DEXK-like_domain"/>
</dbReference>
<accession>A0A0X7K269</accession>
<dbReference type="AlphaFoldDB" id="A0A0X7K269"/>
<evidence type="ECO:0000313" key="3">
    <source>
        <dbReference type="EMBL" id="KWU49791.1"/>
    </source>
</evidence>
<dbReference type="EMBL" id="LRMR01000022">
    <property type="protein sequence ID" value="KWU49791.1"/>
    <property type="molecule type" value="Genomic_DNA"/>
</dbReference>
<dbReference type="GO" id="GO:0003676">
    <property type="term" value="F:nucleic acid binding"/>
    <property type="evidence" value="ECO:0007669"/>
    <property type="project" value="InterPro"/>
</dbReference>
<organism evidence="3 4">
    <name type="scientific">Pseudomonas palleroniana</name>
    <dbReference type="NCBI Taxonomy" id="191390"/>
    <lineage>
        <taxon>Bacteria</taxon>
        <taxon>Pseudomonadati</taxon>
        <taxon>Pseudomonadota</taxon>
        <taxon>Gammaproteobacteria</taxon>
        <taxon>Pseudomonadales</taxon>
        <taxon>Pseudomonadaceae</taxon>
        <taxon>Pseudomonas</taxon>
    </lineage>
</organism>
<evidence type="ECO:0008006" key="5">
    <source>
        <dbReference type="Google" id="ProtNLM"/>
    </source>
</evidence>
<reference evidence="4" key="1">
    <citation type="submission" date="2016-01" db="EMBL/GenBank/DDBJ databases">
        <authorList>
            <person name="Gamez R.M."/>
            <person name="Rodriguez F."/>
            <person name="Bernal J.F."/>
            <person name="Agarwala R."/>
            <person name="Landsman D."/>
            <person name="Marino-Ramirez L."/>
        </authorList>
    </citation>
    <scope>NUCLEOTIDE SEQUENCE [LARGE SCALE GENOMIC DNA]</scope>
    <source>
        <strain evidence="4">Ps006</strain>
    </source>
</reference>
<dbReference type="PANTHER" id="PTHR30547:SF0">
    <property type="entry name" value="BLR8175 PROTEIN"/>
    <property type="match status" value="1"/>
</dbReference>
<dbReference type="Pfam" id="PF06250">
    <property type="entry name" value="YhcG_C"/>
    <property type="match status" value="1"/>
</dbReference>
<name>A0A0X7K269_9PSED</name>
<sequence>MSETCIGLTTPPAGYSDWLTDLKGRIHAAQQRATLAVNRELVLLYWQIGHDILTRQAEQGWGSKVIDRLAQDLRTAFPRMKGFSPRNLKYMRAFAEAWPDSEFVQEVLAQLPWYHQLALLDKLPSPETRRWYIAQAIEHNWSRNTLVMQIENRLLERSGKAVSNFEYHLPKPQSDLARESLKDPYRFDFLSLGLDAQERDIENALIKHVTDFLLELGAGFAFVGQQVLLDVGGDEFFVDLLFYHLKLRCYVVIELKAGKFKPEHLGKLSFYLAAVDAQLKHPQDGPTIGLLLCKSKNEVVAEYALRDNNRPIGVAQYQLVESLPAELQTNLPSVEQIERELAG</sequence>
<dbReference type="OrthoDB" id="9801263at2"/>
<evidence type="ECO:0000259" key="2">
    <source>
        <dbReference type="Pfam" id="PF17761"/>
    </source>
</evidence>
<dbReference type="InterPro" id="IPR011856">
    <property type="entry name" value="tRNA_endonuc-like_dom_sf"/>
</dbReference>
<gene>
    <name evidence="3" type="ORF">AWV77_16255</name>
</gene>